<keyword evidence="15" id="KW-0472">Membrane</keyword>
<comment type="similarity">
    <text evidence="3">Belongs to the glycosyl hydrolase 18 family. Chitinase class V subfamily.</text>
</comment>
<dbReference type="GO" id="GO:0000272">
    <property type="term" value="P:polysaccharide catabolic process"/>
    <property type="evidence" value="ECO:0007669"/>
    <property type="project" value="UniProtKB-KW"/>
</dbReference>
<evidence type="ECO:0000256" key="11">
    <source>
        <dbReference type="ARBA" id="ARBA00023295"/>
    </source>
</evidence>
<evidence type="ECO:0000256" key="8">
    <source>
        <dbReference type="ARBA" id="ARBA00023024"/>
    </source>
</evidence>
<dbReference type="PANTHER" id="PTHR47700">
    <property type="entry name" value="V CHITINASE, PUTATIVE (AFU_ORTHOLOGUE AFUA_6G13720)-RELATED"/>
    <property type="match status" value="1"/>
</dbReference>
<evidence type="ECO:0000259" key="17">
    <source>
        <dbReference type="PROSITE" id="PS51782"/>
    </source>
</evidence>
<evidence type="ECO:0000256" key="9">
    <source>
        <dbReference type="ARBA" id="ARBA00023026"/>
    </source>
</evidence>
<dbReference type="InterPro" id="IPR036861">
    <property type="entry name" value="Endochitinase-like_sf"/>
</dbReference>
<keyword evidence="9" id="KW-0843">Virulence</keyword>
<dbReference type="Pfam" id="PF00704">
    <property type="entry name" value="Glyco_hydro_18"/>
    <property type="match status" value="1"/>
</dbReference>
<dbReference type="GO" id="GO:0008843">
    <property type="term" value="F:endochitinase activity"/>
    <property type="evidence" value="ECO:0007669"/>
    <property type="project" value="UniProtKB-EC"/>
</dbReference>
<evidence type="ECO:0000256" key="4">
    <source>
        <dbReference type="ARBA" id="ARBA00012729"/>
    </source>
</evidence>
<evidence type="ECO:0000256" key="13">
    <source>
        <dbReference type="ARBA" id="ARBA00044955"/>
    </source>
</evidence>
<dbReference type="Proteomes" id="UP000076580">
    <property type="component" value="Chromosome 03"/>
</dbReference>
<evidence type="ECO:0000313" key="19">
    <source>
        <dbReference type="EMBL" id="KYK56202.1"/>
    </source>
</evidence>
<dbReference type="Pfam" id="PF01476">
    <property type="entry name" value="LysM"/>
    <property type="match status" value="2"/>
</dbReference>
<evidence type="ECO:0000256" key="16">
    <source>
        <dbReference type="SAM" id="SignalP"/>
    </source>
</evidence>
<keyword evidence="6" id="KW-0147">Chitin-binding</keyword>
<evidence type="ECO:0000259" key="18">
    <source>
        <dbReference type="PROSITE" id="PS51910"/>
    </source>
</evidence>
<reference evidence="19 20" key="1">
    <citation type="journal article" date="2016" name="Sci. Rep.">
        <title>Insights into Adaptations to a Near-Obligate Nematode Endoparasitic Lifestyle from the Finished Genome of Drechmeria coniospora.</title>
        <authorList>
            <person name="Zhang L."/>
            <person name="Zhou Z."/>
            <person name="Guo Q."/>
            <person name="Fokkens L."/>
            <person name="Miskei M."/>
            <person name="Pocsi I."/>
            <person name="Zhang W."/>
            <person name="Chen M."/>
            <person name="Wang L."/>
            <person name="Sun Y."/>
            <person name="Donzelli B.G."/>
            <person name="Gibson D.M."/>
            <person name="Nelson D.R."/>
            <person name="Luo J.G."/>
            <person name="Rep M."/>
            <person name="Liu H."/>
            <person name="Yang S."/>
            <person name="Wang J."/>
            <person name="Krasnoff S.B."/>
            <person name="Xu Y."/>
            <person name="Molnar I."/>
            <person name="Lin M."/>
        </authorList>
    </citation>
    <scope>NUCLEOTIDE SEQUENCE [LARGE SCALE GENOMIC DNA]</scope>
    <source>
        <strain evidence="19 20">ARSEF 6962</strain>
    </source>
</reference>
<dbReference type="GO" id="GO:0005576">
    <property type="term" value="C:extracellular region"/>
    <property type="evidence" value="ECO:0007669"/>
    <property type="project" value="UniProtKB-SubCell"/>
</dbReference>
<dbReference type="GeneID" id="63720813"/>
<dbReference type="SMART" id="SM00636">
    <property type="entry name" value="Glyco_18"/>
    <property type="match status" value="1"/>
</dbReference>
<dbReference type="InterPro" id="IPR018392">
    <property type="entry name" value="LysM"/>
</dbReference>
<feature type="transmembrane region" description="Helical" evidence="15">
    <location>
        <begin position="1168"/>
        <end position="1186"/>
    </location>
</feature>
<proteinExistence type="inferred from homology"/>
<keyword evidence="10" id="KW-0119">Carbohydrate metabolism</keyword>
<keyword evidence="12" id="KW-0624">Polysaccharide degradation</keyword>
<dbReference type="PROSITE" id="PS01095">
    <property type="entry name" value="GH18_1"/>
    <property type="match status" value="1"/>
</dbReference>
<keyword evidence="20" id="KW-1185">Reference proteome</keyword>
<dbReference type="SUPFAM" id="SSF51445">
    <property type="entry name" value="(Trans)glycosidases"/>
    <property type="match status" value="1"/>
</dbReference>
<accession>A0A151GGL0</accession>
<feature type="transmembrane region" description="Helical" evidence="15">
    <location>
        <begin position="1112"/>
        <end position="1132"/>
    </location>
</feature>
<dbReference type="SUPFAM" id="SSF54556">
    <property type="entry name" value="Chitinase insertion domain"/>
    <property type="match status" value="1"/>
</dbReference>
<keyword evidence="15" id="KW-1133">Transmembrane helix</keyword>
<dbReference type="AlphaFoldDB" id="A0A151GGL0"/>
<evidence type="ECO:0000256" key="12">
    <source>
        <dbReference type="ARBA" id="ARBA00023326"/>
    </source>
</evidence>
<dbReference type="EC" id="3.2.1.14" evidence="4"/>
<dbReference type="InterPro" id="IPR011583">
    <property type="entry name" value="Chitinase_II/V-like_cat"/>
</dbReference>
<evidence type="ECO:0000256" key="2">
    <source>
        <dbReference type="ARBA" id="ARBA00004613"/>
    </source>
</evidence>
<dbReference type="PROSITE" id="PS51782">
    <property type="entry name" value="LYSM"/>
    <property type="match status" value="2"/>
</dbReference>
<evidence type="ECO:0000256" key="6">
    <source>
        <dbReference type="ARBA" id="ARBA00022669"/>
    </source>
</evidence>
<dbReference type="GO" id="GO:0006032">
    <property type="term" value="P:chitin catabolic process"/>
    <property type="evidence" value="ECO:0007669"/>
    <property type="project" value="UniProtKB-KW"/>
</dbReference>
<feature type="domain" description="LysM" evidence="17">
    <location>
        <begin position="303"/>
        <end position="348"/>
    </location>
</feature>
<keyword evidence="15" id="KW-0812">Transmembrane</keyword>
<name>A0A151GGL0_DRECN</name>
<evidence type="ECO:0000256" key="3">
    <source>
        <dbReference type="ARBA" id="ARBA00008682"/>
    </source>
</evidence>
<dbReference type="InterPro" id="IPR036779">
    <property type="entry name" value="LysM_dom_sf"/>
</dbReference>
<dbReference type="CDD" id="cd00118">
    <property type="entry name" value="LysM"/>
    <property type="match status" value="2"/>
</dbReference>
<comment type="catalytic activity">
    <reaction evidence="1">
        <text>Random endo-hydrolysis of N-acetyl-beta-D-glucosaminide (1-&gt;4)-beta-linkages in chitin and chitodextrins.</text>
        <dbReference type="EC" id="3.2.1.14"/>
    </reaction>
</comment>
<dbReference type="InterPro" id="IPR017853">
    <property type="entry name" value="GH"/>
</dbReference>
<dbReference type="Gene3D" id="3.10.350.10">
    <property type="entry name" value="LysM domain"/>
    <property type="match status" value="2"/>
</dbReference>
<feature type="chain" id="PRO_5007580508" description="chitinase" evidence="16">
    <location>
        <begin position="23"/>
        <end position="1258"/>
    </location>
</feature>
<evidence type="ECO:0000256" key="10">
    <source>
        <dbReference type="ARBA" id="ARBA00023277"/>
    </source>
</evidence>
<dbReference type="GO" id="GO:0008061">
    <property type="term" value="F:chitin binding"/>
    <property type="evidence" value="ECO:0007669"/>
    <property type="project" value="UniProtKB-KW"/>
</dbReference>
<dbReference type="PROSITE" id="PS51910">
    <property type="entry name" value="GH18_2"/>
    <property type="match status" value="1"/>
</dbReference>
<organism evidence="19 20">
    <name type="scientific">Drechmeria coniospora</name>
    <name type="common">Nematophagous fungus</name>
    <name type="synonym">Meria coniospora</name>
    <dbReference type="NCBI Taxonomy" id="98403"/>
    <lineage>
        <taxon>Eukaryota</taxon>
        <taxon>Fungi</taxon>
        <taxon>Dikarya</taxon>
        <taxon>Ascomycota</taxon>
        <taxon>Pezizomycotina</taxon>
        <taxon>Sordariomycetes</taxon>
        <taxon>Hypocreomycetidae</taxon>
        <taxon>Hypocreales</taxon>
        <taxon>Ophiocordycipitaceae</taxon>
        <taxon>Drechmeria</taxon>
    </lineage>
</organism>
<dbReference type="RefSeq" id="XP_040655554.1">
    <property type="nucleotide sequence ID" value="XM_040805450.1"/>
</dbReference>
<sequence>MRLYNYLSGLAVAALCSQHASAQVVDEDFTQEEPTEDPDTFYSDLHPCPRTCDGKAPQDWDVFSSFDRVKLCDQPMLFDTAIYNAVDDYDTPIKLRICTKGDPKSHGNALVRKREPGTEKCMAGGRSTVKLELSRGGSDRGTSHSDTIAALLGHFSDYFEDQANCHDQILFGYANSTVVGLYAGEAFGKATVKSVVTGILNSISTQGHSSTMTAQICGNGRNSHHTLGVAISTDGDLAAVLTAVRLWDGANCTAAPSTPSLDLNLTAWEVQDHGNATFENNSTTWRDNVYPRGARLAARADCYTVKVSKGDTCKWLASRCGITDARFMEYNPGENLCKNLVPGQRVCCTSGTLTDKEPSANVDGSCTTYLVKPGDNCHKIASDNGITLLALLMYNTGPKSTWGWTGCEGLMAGLNICISPGKPPMPAPVANAVCGPTKPGSEPPRDNQTLADLNPCPLNACCNIWGQCGISGDFCVEERSKTDNPGTSPSRMNGCISNCGMDIISTPAVGFGRVGYYESWNFNRSCLHLRASSANTDGSYTIIHWAFMDIDTSNWTPKIRDDYNQWEQFKGLHGVKRVISFGGWSFSTEPGTYNILRQAMRPENRNVFAKNIAKFLRDHSLDGVDFDWEYPGAMDIEGTPQGSSSDGPNYLKFLTVMNSNLDGGPRGKTISFAAPASFWYLKAFPLKKMAEIVDYIVYMTYDLHVTKAGVASNKIYVGEASYGRSFKMSKEGCTGPMCTFEGDRYSSEAAPGLCTDTPGYISNAEINIIELHTDNVQRWHDGSSNSDMIVYDDTEWVAYMTDVTKDTRRTHWKNHQFAGTIDWAVDLQSFTDDDYDANADGSDFDEFDGPTTHPSSCDASYDTLEAIEKDRDKMEAHCHDEYILHVLQKILKDSLNTHDTLLAHNYNHYFDRYATSVADQAEKSVSGFMFDHGNDYFSCIVTERKHEIRHKNISMPCPPDNSKRSRGKTASGYFDQSTYWTMRDGKETDFYKKLYESTGIDQSHIQWTNFYKGILDTPHERVEYNFPIVKNFGAKDVQNPKDIIDTGRRNLDRLGPDIASALTQIKDRTFGGFTSDLVDAITMPIVLVEQAVASMKTVNDIGEKMDAEKRKAIIIGFISALLFFIPIAGEIMASVATMATIGRIIAMLGAVGSVAMDIYSVVDSKGKDPLSILGLVLAPAAIFDAARVGKAAALRRGAKEADVAKLGKGTKSRLDTIDRIKGRATCRLKKRDELDEVQLFAMPMSSLADQPVMSGIEM</sequence>
<dbReference type="CDD" id="cd00035">
    <property type="entry name" value="ChtBD1"/>
    <property type="match status" value="1"/>
</dbReference>
<evidence type="ECO:0000313" key="20">
    <source>
        <dbReference type="Proteomes" id="UP000076580"/>
    </source>
</evidence>
<dbReference type="SUPFAM" id="SSF54106">
    <property type="entry name" value="LysM domain"/>
    <property type="match status" value="2"/>
</dbReference>
<dbReference type="Gene3D" id="3.20.20.80">
    <property type="entry name" value="Glycosidases"/>
    <property type="match status" value="2"/>
</dbReference>
<feature type="transmembrane region" description="Helical" evidence="15">
    <location>
        <begin position="1144"/>
        <end position="1162"/>
    </location>
</feature>
<comment type="caution">
    <text evidence="19">The sequence shown here is derived from an EMBL/GenBank/DDBJ whole genome shotgun (WGS) entry which is preliminary data.</text>
</comment>
<dbReference type="InterPro" id="IPR001579">
    <property type="entry name" value="Glyco_hydro_18_chit_AS"/>
</dbReference>
<comment type="subcellular location">
    <subcellularLocation>
        <location evidence="2">Secreted</location>
    </subcellularLocation>
</comment>
<dbReference type="InterPro" id="IPR053214">
    <property type="entry name" value="LysM12-like"/>
</dbReference>
<keyword evidence="8" id="KW-0146">Chitin degradation</keyword>
<evidence type="ECO:0000256" key="15">
    <source>
        <dbReference type="SAM" id="Phobius"/>
    </source>
</evidence>
<dbReference type="InterPro" id="IPR029070">
    <property type="entry name" value="Chitinase_insertion_sf"/>
</dbReference>
<keyword evidence="11 14" id="KW-0326">Glycosidase</keyword>
<dbReference type="InParanoid" id="A0A151GGL0"/>
<dbReference type="PANTHER" id="PTHR47700:SF2">
    <property type="entry name" value="CHITINASE"/>
    <property type="match status" value="1"/>
</dbReference>
<dbReference type="SMART" id="SM00257">
    <property type="entry name" value="LysM"/>
    <property type="match status" value="2"/>
</dbReference>
<dbReference type="STRING" id="98403.A0A151GGL0"/>
<evidence type="ECO:0000256" key="14">
    <source>
        <dbReference type="RuleBase" id="RU000489"/>
    </source>
</evidence>
<feature type="signal peptide" evidence="16">
    <location>
        <begin position="1"/>
        <end position="22"/>
    </location>
</feature>
<evidence type="ECO:0000256" key="7">
    <source>
        <dbReference type="ARBA" id="ARBA00022801"/>
    </source>
</evidence>
<comment type="similarity">
    <text evidence="13">Belongs to the secreted LysM effector family.</text>
</comment>
<protein>
    <recommendedName>
        <fullName evidence="4">chitinase</fullName>
        <ecNumber evidence="4">3.2.1.14</ecNumber>
    </recommendedName>
</protein>
<keyword evidence="16" id="KW-0732">Signal</keyword>
<feature type="domain" description="LysM" evidence="17">
    <location>
        <begin position="367"/>
        <end position="418"/>
    </location>
</feature>
<evidence type="ECO:0000256" key="1">
    <source>
        <dbReference type="ARBA" id="ARBA00000822"/>
    </source>
</evidence>
<dbReference type="SUPFAM" id="SSF57016">
    <property type="entry name" value="Plant lectins/antimicrobial peptides"/>
    <property type="match status" value="1"/>
</dbReference>
<dbReference type="EMBL" id="LAYC01000003">
    <property type="protein sequence ID" value="KYK56202.1"/>
    <property type="molecule type" value="Genomic_DNA"/>
</dbReference>
<keyword evidence="5" id="KW-0964">Secreted</keyword>
<keyword evidence="7 14" id="KW-0378">Hydrolase</keyword>
<dbReference type="Gene3D" id="3.10.50.10">
    <property type="match status" value="1"/>
</dbReference>
<evidence type="ECO:0000256" key="5">
    <source>
        <dbReference type="ARBA" id="ARBA00022525"/>
    </source>
</evidence>
<gene>
    <name evidence="19" type="ORF">DCS_08170</name>
</gene>
<feature type="domain" description="GH18" evidence="18">
    <location>
        <begin position="511"/>
        <end position="850"/>
    </location>
</feature>
<dbReference type="InterPro" id="IPR001223">
    <property type="entry name" value="Glyco_hydro18_cat"/>
</dbReference>